<protein>
    <recommendedName>
        <fullName evidence="3">CBS domain-containing protein</fullName>
    </recommendedName>
</protein>
<sequence length="412" mass="44959">MRGASLGGGQNAAEFTTISNELQQGSGSQTVLVKDYMTPIDMVPACCSDATTVDAVAIMKRQAVSTILVIDSGRPLGLLTINGILREVIVAKKSKRTVVSDFMVRDLYVISPESSHEDAVHLLHQAKTHCLIVANKHGKCLGVATSYDIARVDAELLQAAIRRASVYSIQHHQNQIQNQSVYEDYGTIEGNPEDRFMDRVQKVRADYKMLLHQGSMSDMSDCGSEKGVFSACRPPQVSNLMTPPSQTVTCLSNMTVSELAVILLRERAAAAVVLRDQRPVGIVTRHQLVLKCILEDALHGPVHQMMVPHVPIDMDYSRNQAASVMHRKRVHHLVVCCRDGRCLGLISSLDIARHDAATLRSNLVSMGRGSPVPEEMSEGNSLPKQPSFSDCGMVQIGSRVSVTLEASFFTAT</sequence>
<evidence type="ECO:0000259" key="3">
    <source>
        <dbReference type="PROSITE" id="PS51371"/>
    </source>
</evidence>
<evidence type="ECO:0000313" key="4">
    <source>
        <dbReference type="EMBL" id="CAE0801385.1"/>
    </source>
</evidence>
<gene>
    <name evidence="4" type="ORF">EGYM00163_LOCUS12506</name>
</gene>
<reference evidence="4" key="1">
    <citation type="submission" date="2021-01" db="EMBL/GenBank/DDBJ databases">
        <authorList>
            <person name="Corre E."/>
            <person name="Pelletier E."/>
            <person name="Niang G."/>
            <person name="Scheremetjew M."/>
            <person name="Finn R."/>
            <person name="Kale V."/>
            <person name="Holt S."/>
            <person name="Cochrane G."/>
            <person name="Meng A."/>
            <person name="Brown T."/>
            <person name="Cohen L."/>
        </authorList>
    </citation>
    <scope>NUCLEOTIDE SEQUENCE</scope>
    <source>
        <strain evidence="4">CCMP1594</strain>
    </source>
</reference>
<dbReference type="SMART" id="SM00116">
    <property type="entry name" value="CBS"/>
    <property type="match status" value="4"/>
</dbReference>
<dbReference type="PANTHER" id="PTHR43080">
    <property type="entry name" value="CBS DOMAIN-CONTAINING PROTEIN CBSX3, MITOCHONDRIAL"/>
    <property type="match status" value="1"/>
</dbReference>
<accession>A0A7S4CMX3</accession>
<feature type="domain" description="CBS" evidence="3">
    <location>
        <begin position="37"/>
        <end position="94"/>
    </location>
</feature>
<proteinExistence type="predicted"/>
<organism evidence="4">
    <name type="scientific">Eutreptiella gymnastica</name>
    <dbReference type="NCBI Taxonomy" id="73025"/>
    <lineage>
        <taxon>Eukaryota</taxon>
        <taxon>Discoba</taxon>
        <taxon>Euglenozoa</taxon>
        <taxon>Euglenida</taxon>
        <taxon>Spirocuta</taxon>
        <taxon>Euglenophyceae</taxon>
        <taxon>Eutreptiales</taxon>
        <taxon>Eutreptiaceae</taxon>
        <taxon>Eutreptiella</taxon>
    </lineage>
</organism>
<dbReference type="Gene3D" id="3.10.580.10">
    <property type="entry name" value="CBS-domain"/>
    <property type="match status" value="2"/>
</dbReference>
<dbReference type="EMBL" id="HBJA01036905">
    <property type="protein sequence ID" value="CAE0801385.1"/>
    <property type="molecule type" value="Transcribed_RNA"/>
</dbReference>
<dbReference type="CDD" id="cd02205">
    <property type="entry name" value="CBS_pair_SF"/>
    <property type="match status" value="1"/>
</dbReference>
<dbReference type="Pfam" id="PF00571">
    <property type="entry name" value="CBS"/>
    <property type="match status" value="4"/>
</dbReference>
<dbReference type="InterPro" id="IPR051257">
    <property type="entry name" value="Diverse_CBS-Domain"/>
</dbReference>
<dbReference type="PROSITE" id="PS51371">
    <property type="entry name" value="CBS"/>
    <property type="match status" value="4"/>
</dbReference>
<dbReference type="SUPFAM" id="SSF54631">
    <property type="entry name" value="CBS-domain pair"/>
    <property type="match status" value="2"/>
</dbReference>
<feature type="domain" description="CBS" evidence="3">
    <location>
        <begin position="241"/>
        <end position="298"/>
    </location>
</feature>
<evidence type="ECO:0000256" key="1">
    <source>
        <dbReference type="ARBA" id="ARBA00023122"/>
    </source>
</evidence>
<dbReference type="InterPro" id="IPR046342">
    <property type="entry name" value="CBS_dom_sf"/>
</dbReference>
<feature type="domain" description="CBS" evidence="3">
    <location>
        <begin position="103"/>
        <end position="159"/>
    </location>
</feature>
<keyword evidence="1 2" id="KW-0129">CBS domain</keyword>
<evidence type="ECO:0000256" key="2">
    <source>
        <dbReference type="PROSITE-ProRule" id="PRU00703"/>
    </source>
</evidence>
<name>A0A7S4CMX3_9EUGL</name>
<dbReference type="PANTHER" id="PTHR43080:SF2">
    <property type="entry name" value="CBS DOMAIN-CONTAINING PROTEIN"/>
    <property type="match status" value="1"/>
</dbReference>
<dbReference type="AlphaFoldDB" id="A0A7S4CMX3"/>
<feature type="domain" description="CBS" evidence="3">
    <location>
        <begin position="305"/>
        <end position="361"/>
    </location>
</feature>
<dbReference type="InterPro" id="IPR000644">
    <property type="entry name" value="CBS_dom"/>
</dbReference>